<dbReference type="Gene3D" id="3.30.1540.10">
    <property type="entry name" value="formyl-coa transferase, domain 3"/>
    <property type="match status" value="1"/>
</dbReference>
<dbReference type="RefSeq" id="WP_171225733.1">
    <property type="nucleotide sequence ID" value="NZ_CP053085.1"/>
</dbReference>
<accession>A0A6M4INK3</accession>
<dbReference type="InterPro" id="IPR003673">
    <property type="entry name" value="CoA-Trfase_fam_III"/>
</dbReference>
<name>A0A6M4INK3_9BACT</name>
<dbReference type="SUPFAM" id="SSF89796">
    <property type="entry name" value="CoA-transferase family III (CaiB/BaiF)"/>
    <property type="match status" value="1"/>
</dbReference>
<dbReference type="Gene3D" id="3.40.50.10540">
    <property type="entry name" value="Crotonobetainyl-coa:carnitine coa-transferase, domain 1"/>
    <property type="match status" value="1"/>
</dbReference>
<keyword evidence="1 2" id="KW-0808">Transferase</keyword>
<dbReference type="InterPro" id="IPR050483">
    <property type="entry name" value="CoA-transferase_III_domain"/>
</dbReference>
<dbReference type="PANTHER" id="PTHR48207:SF3">
    <property type="entry name" value="SUCCINATE--HYDROXYMETHYLGLUTARATE COA-TRANSFERASE"/>
    <property type="match status" value="1"/>
</dbReference>
<evidence type="ECO:0000313" key="2">
    <source>
        <dbReference type="EMBL" id="QJR36300.1"/>
    </source>
</evidence>
<protein>
    <submittedName>
        <fullName evidence="2">CoA transferase</fullName>
    </submittedName>
</protein>
<dbReference type="KEGG" id="ggr:HKW67_12695"/>
<evidence type="ECO:0000256" key="1">
    <source>
        <dbReference type="ARBA" id="ARBA00022679"/>
    </source>
</evidence>
<dbReference type="Proteomes" id="UP000500938">
    <property type="component" value="Chromosome"/>
</dbReference>
<organism evidence="2 3">
    <name type="scientific">Gemmatimonas groenlandica</name>
    <dbReference type="NCBI Taxonomy" id="2732249"/>
    <lineage>
        <taxon>Bacteria</taxon>
        <taxon>Pseudomonadati</taxon>
        <taxon>Gemmatimonadota</taxon>
        <taxon>Gemmatimonadia</taxon>
        <taxon>Gemmatimonadales</taxon>
        <taxon>Gemmatimonadaceae</taxon>
        <taxon>Gemmatimonas</taxon>
    </lineage>
</organism>
<dbReference type="EMBL" id="CP053085">
    <property type="protein sequence ID" value="QJR36300.1"/>
    <property type="molecule type" value="Genomic_DNA"/>
</dbReference>
<proteinExistence type="predicted"/>
<dbReference type="GO" id="GO:0008410">
    <property type="term" value="F:CoA-transferase activity"/>
    <property type="evidence" value="ECO:0007669"/>
    <property type="project" value="TreeGrafter"/>
</dbReference>
<sequence length="380" mass="40147">MKTLPLQGVRVVDLSRVLAGPHCSMALGDLGADIIKVERAGSGDDTRGWGPPFAPDGESAYFLSTNRNKLSLAADFKSPADIELLHALIADADIVIDNFLPGVLARYGLDADLLLARNARLLWCTISGFGPHSHRPGYDFVVQAESGWMAITGEPDGAPMKTGVALVDLITGKDAAIALLGALAGRDRLVTAADRRIHVTLRDSALAALANVAQNTLVSGRDAGRWGNAHANLVPYQLFAAADRPFVLAVGADPQWPLAARALGLDALASDPELATNAGRVAHRDRVVAAIAASARQRPAAEWIDALEQVGVPCGVVRGVEDALKEAVERGDASARTGIAPQGHGRVRYQPPLLDAHGALIRNHHWSAFHHVPILPVRPA</sequence>
<keyword evidence="3" id="KW-1185">Reference proteome</keyword>
<dbReference type="PANTHER" id="PTHR48207">
    <property type="entry name" value="SUCCINATE--HYDROXYMETHYLGLUTARATE COA-TRANSFERASE"/>
    <property type="match status" value="1"/>
</dbReference>
<dbReference type="InterPro" id="IPR044855">
    <property type="entry name" value="CoA-Trfase_III_dom3_sf"/>
</dbReference>
<dbReference type="AlphaFoldDB" id="A0A6M4INK3"/>
<reference evidence="2 3" key="1">
    <citation type="submission" date="2020-05" db="EMBL/GenBank/DDBJ databases">
        <title>Complete genome sequence of Gemmatimonas greenlandica TET16.</title>
        <authorList>
            <person name="Zeng Y."/>
        </authorList>
    </citation>
    <scope>NUCLEOTIDE SEQUENCE [LARGE SCALE GENOMIC DNA]</scope>
    <source>
        <strain evidence="2 3">TET16</strain>
    </source>
</reference>
<dbReference type="InterPro" id="IPR023606">
    <property type="entry name" value="CoA-Trfase_III_dom_1_sf"/>
</dbReference>
<evidence type="ECO:0000313" key="3">
    <source>
        <dbReference type="Proteomes" id="UP000500938"/>
    </source>
</evidence>
<dbReference type="Pfam" id="PF02515">
    <property type="entry name" value="CoA_transf_3"/>
    <property type="match status" value="1"/>
</dbReference>
<gene>
    <name evidence="2" type="ORF">HKW67_12695</name>
</gene>